<proteinExistence type="predicted"/>
<feature type="non-terminal residue" evidence="1">
    <location>
        <position position="27"/>
    </location>
</feature>
<gene>
    <name evidence="1" type="ORF">METZ01_LOCUS314767</name>
</gene>
<name>A0A382NL30_9ZZZZ</name>
<accession>A0A382NL30</accession>
<dbReference type="EMBL" id="UINC01101250">
    <property type="protein sequence ID" value="SVC61913.1"/>
    <property type="molecule type" value="Genomic_DNA"/>
</dbReference>
<sequence>MLGNNLTWERMRPGGLCGLQLRWQQSF</sequence>
<reference evidence="1" key="1">
    <citation type="submission" date="2018-05" db="EMBL/GenBank/DDBJ databases">
        <authorList>
            <person name="Lanie J.A."/>
            <person name="Ng W.-L."/>
            <person name="Kazmierczak K.M."/>
            <person name="Andrzejewski T.M."/>
            <person name="Davidsen T.M."/>
            <person name="Wayne K.J."/>
            <person name="Tettelin H."/>
            <person name="Glass J.I."/>
            <person name="Rusch D."/>
            <person name="Podicherti R."/>
            <person name="Tsui H.-C.T."/>
            <person name="Winkler M.E."/>
        </authorList>
    </citation>
    <scope>NUCLEOTIDE SEQUENCE</scope>
</reference>
<evidence type="ECO:0000313" key="1">
    <source>
        <dbReference type="EMBL" id="SVC61913.1"/>
    </source>
</evidence>
<dbReference type="AlphaFoldDB" id="A0A382NL30"/>
<protein>
    <submittedName>
        <fullName evidence="1">Uncharacterized protein</fullName>
    </submittedName>
</protein>
<organism evidence="1">
    <name type="scientific">marine metagenome</name>
    <dbReference type="NCBI Taxonomy" id="408172"/>
    <lineage>
        <taxon>unclassified sequences</taxon>
        <taxon>metagenomes</taxon>
        <taxon>ecological metagenomes</taxon>
    </lineage>
</organism>